<organism evidence="1 2">
    <name type="scientific">Cinchona calisaya</name>
    <dbReference type="NCBI Taxonomy" id="153742"/>
    <lineage>
        <taxon>Eukaryota</taxon>
        <taxon>Viridiplantae</taxon>
        <taxon>Streptophyta</taxon>
        <taxon>Embryophyta</taxon>
        <taxon>Tracheophyta</taxon>
        <taxon>Spermatophyta</taxon>
        <taxon>Magnoliopsida</taxon>
        <taxon>eudicotyledons</taxon>
        <taxon>Gunneridae</taxon>
        <taxon>Pentapetalae</taxon>
        <taxon>asterids</taxon>
        <taxon>lamiids</taxon>
        <taxon>Gentianales</taxon>
        <taxon>Rubiaceae</taxon>
        <taxon>Cinchonoideae</taxon>
        <taxon>Cinchoneae</taxon>
        <taxon>Cinchona</taxon>
    </lineage>
</organism>
<evidence type="ECO:0000313" key="2">
    <source>
        <dbReference type="Proteomes" id="UP001630127"/>
    </source>
</evidence>
<name>A0ABD2Y108_9GENT</name>
<comment type="caution">
    <text evidence="1">The sequence shown here is derived from an EMBL/GenBank/DDBJ whole genome shotgun (WGS) entry which is preliminary data.</text>
</comment>
<keyword evidence="2" id="KW-1185">Reference proteome</keyword>
<protein>
    <submittedName>
        <fullName evidence="1">Uncharacterized protein</fullName>
    </submittedName>
</protein>
<gene>
    <name evidence="1" type="ORF">ACH5RR_039453</name>
</gene>
<reference evidence="1 2" key="1">
    <citation type="submission" date="2024-11" db="EMBL/GenBank/DDBJ databases">
        <title>A near-complete genome assembly of Cinchona calisaya.</title>
        <authorList>
            <person name="Lian D.C."/>
            <person name="Zhao X.W."/>
            <person name="Wei L."/>
        </authorList>
    </citation>
    <scope>NUCLEOTIDE SEQUENCE [LARGE SCALE GENOMIC DNA]</scope>
    <source>
        <tissue evidence="1">Nenye</tissue>
    </source>
</reference>
<dbReference type="AlphaFoldDB" id="A0ABD2Y108"/>
<proteinExistence type="predicted"/>
<sequence>MKFGYHLHLLENIEQFLHLGMTYDGWIIEVVCTSSEQPATGLGLQRLANKLQRLKHYLCNWNYSTFGNVFDAIKEAVKEVVVAQQQFELYPIESN</sequence>
<accession>A0ABD2Y108</accession>
<evidence type="ECO:0000313" key="1">
    <source>
        <dbReference type="EMBL" id="KAL3500360.1"/>
    </source>
</evidence>
<dbReference type="Proteomes" id="UP001630127">
    <property type="component" value="Unassembled WGS sequence"/>
</dbReference>
<dbReference type="EMBL" id="JBJUIK010000016">
    <property type="protein sequence ID" value="KAL3500360.1"/>
    <property type="molecule type" value="Genomic_DNA"/>
</dbReference>